<evidence type="ECO:0000313" key="2">
    <source>
        <dbReference type="EMBL" id="MEW9267733.1"/>
    </source>
</evidence>
<comment type="caution">
    <text evidence="2">The sequence shown here is derived from an EMBL/GenBank/DDBJ whole genome shotgun (WGS) entry which is preliminary data.</text>
</comment>
<proteinExistence type="predicted"/>
<dbReference type="Proteomes" id="UP001555826">
    <property type="component" value="Unassembled WGS sequence"/>
</dbReference>
<keyword evidence="3" id="KW-1185">Reference proteome</keyword>
<reference evidence="2 3" key="1">
    <citation type="submission" date="2024-07" db="EMBL/GenBank/DDBJ databases">
        <authorList>
            <person name="Thanompreechachai J."/>
            <person name="Duangmal K."/>
        </authorList>
    </citation>
    <scope>NUCLEOTIDE SEQUENCE [LARGE SCALE GENOMIC DNA]</scope>
    <source>
        <strain evidence="2 3">KCTC 19886</strain>
    </source>
</reference>
<organism evidence="2 3">
    <name type="scientific">Kineococcus endophyticus</name>
    <dbReference type="NCBI Taxonomy" id="1181883"/>
    <lineage>
        <taxon>Bacteria</taxon>
        <taxon>Bacillati</taxon>
        <taxon>Actinomycetota</taxon>
        <taxon>Actinomycetes</taxon>
        <taxon>Kineosporiales</taxon>
        <taxon>Kineosporiaceae</taxon>
        <taxon>Kineococcus</taxon>
    </lineage>
</organism>
<dbReference type="EMBL" id="JBFNQN010000022">
    <property type="protein sequence ID" value="MEW9267733.1"/>
    <property type="molecule type" value="Genomic_DNA"/>
</dbReference>
<feature type="compositionally biased region" description="Pro residues" evidence="1">
    <location>
        <begin position="13"/>
        <end position="23"/>
    </location>
</feature>
<protein>
    <submittedName>
        <fullName evidence="2">Uncharacterized protein</fullName>
    </submittedName>
</protein>
<feature type="region of interest" description="Disordered" evidence="1">
    <location>
        <begin position="1"/>
        <end position="25"/>
    </location>
</feature>
<dbReference type="RefSeq" id="WP_367641194.1">
    <property type="nucleotide sequence ID" value="NZ_JBFNQN010000022.1"/>
</dbReference>
<evidence type="ECO:0000256" key="1">
    <source>
        <dbReference type="SAM" id="MobiDB-lite"/>
    </source>
</evidence>
<name>A0ABV3PDL3_9ACTN</name>
<evidence type="ECO:0000313" key="3">
    <source>
        <dbReference type="Proteomes" id="UP001555826"/>
    </source>
</evidence>
<accession>A0ABV3PDL3</accession>
<gene>
    <name evidence="2" type="ORF">AB1207_23570</name>
</gene>
<sequence>MFEKSRVVRHGPPGWPQEVPPPDAQDVEDWRVDAVAWLLDQAPPEYRTYPAARHQPVLLVWLVKHHVAAQRDAVRRATSTARRDLAHRLSPEAAPGVFDVLEREDLRLRRVARAVDLLDQALDGTKFVPRL</sequence>